<evidence type="ECO:0000256" key="7">
    <source>
        <dbReference type="RuleBase" id="RU362048"/>
    </source>
</evidence>
<evidence type="ECO:0000256" key="6">
    <source>
        <dbReference type="ARBA" id="ARBA00023136"/>
    </source>
</evidence>
<name>A0AAX4HTX9_9BACT</name>
<feature type="transmembrane region" description="Helical" evidence="7">
    <location>
        <begin position="171"/>
        <end position="189"/>
    </location>
</feature>
<proteinExistence type="inferred from homology"/>
<keyword evidence="9" id="KW-1185">Reference proteome</keyword>
<keyword evidence="3" id="KW-1003">Cell membrane</keyword>
<comment type="subcellular location">
    <subcellularLocation>
        <location evidence="1 7">Cell membrane</location>
        <topology evidence="1 7">Multi-pass membrane protein</topology>
    </subcellularLocation>
</comment>
<evidence type="ECO:0000313" key="8">
    <source>
        <dbReference type="EMBL" id="WPU66623.1"/>
    </source>
</evidence>
<protein>
    <recommendedName>
        <fullName evidence="7">UPF0056 membrane protein</fullName>
    </recommendedName>
</protein>
<dbReference type="InterPro" id="IPR002771">
    <property type="entry name" value="Multi_antbiot-R_MarC"/>
</dbReference>
<dbReference type="Proteomes" id="UP001324634">
    <property type="component" value="Chromosome"/>
</dbReference>
<dbReference type="AlphaFoldDB" id="A0AAX4HTX9"/>
<dbReference type="KEGG" id="psti:SOO65_07680"/>
<dbReference type="Pfam" id="PF01914">
    <property type="entry name" value="MarC"/>
    <property type="match status" value="1"/>
</dbReference>
<evidence type="ECO:0000313" key="9">
    <source>
        <dbReference type="Proteomes" id="UP001324634"/>
    </source>
</evidence>
<reference evidence="8 9" key="1">
    <citation type="submission" date="2023-11" db="EMBL/GenBank/DDBJ databases">
        <title>Peredibacter starrii A3.12.</title>
        <authorList>
            <person name="Mitchell R.J."/>
        </authorList>
    </citation>
    <scope>NUCLEOTIDE SEQUENCE [LARGE SCALE GENOMIC DNA]</scope>
    <source>
        <strain evidence="8 9">A3.12</strain>
    </source>
</reference>
<gene>
    <name evidence="8" type="ORF">SOO65_07680</name>
</gene>
<dbReference type="EMBL" id="CP139487">
    <property type="protein sequence ID" value="WPU66623.1"/>
    <property type="molecule type" value="Genomic_DNA"/>
</dbReference>
<feature type="transmembrane region" description="Helical" evidence="7">
    <location>
        <begin position="40"/>
        <end position="61"/>
    </location>
</feature>
<keyword evidence="6 7" id="KW-0472">Membrane</keyword>
<comment type="similarity">
    <text evidence="2 7">Belongs to the UPF0056 (MarC) family.</text>
</comment>
<keyword evidence="5 7" id="KW-1133">Transmembrane helix</keyword>
<evidence type="ECO:0000256" key="3">
    <source>
        <dbReference type="ARBA" id="ARBA00022475"/>
    </source>
</evidence>
<organism evidence="8 9">
    <name type="scientific">Peredibacter starrii</name>
    <dbReference type="NCBI Taxonomy" id="28202"/>
    <lineage>
        <taxon>Bacteria</taxon>
        <taxon>Pseudomonadati</taxon>
        <taxon>Bdellovibrionota</taxon>
        <taxon>Bacteriovoracia</taxon>
        <taxon>Bacteriovoracales</taxon>
        <taxon>Bacteriovoracaceae</taxon>
        <taxon>Peredibacter</taxon>
    </lineage>
</organism>
<evidence type="ECO:0000256" key="5">
    <source>
        <dbReference type="ARBA" id="ARBA00022989"/>
    </source>
</evidence>
<keyword evidence="4 7" id="KW-0812">Transmembrane</keyword>
<feature type="transmembrane region" description="Helical" evidence="7">
    <location>
        <begin position="102"/>
        <end position="124"/>
    </location>
</feature>
<dbReference type="PANTHER" id="PTHR33508">
    <property type="entry name" value="UPF0056 MEMBRANE PROTEIN YHCE"/>
    <property type="match status" value="1"/>
</dbReference>
<evidence type="ECO:0000256" key="2">
    <source>
        <dbReference type="ARBA" id="ARBA00009784"/>
    </source>
</evidence>
<feature type="transmembrane region" description="Helical" evidence="7">
    <location>
        <begin position="6"/>
        <end position="28"/>
    </location>
</feature>
<dbReference type="GO" id="GO:0005886">
    <property type="term" value="C:plasma membrane"/>
    <property type="evidence" value="ECO:0007669"/>
    <property type="project" value="UniProtKB-SubCell"/>
</dbReference>
<dbReference type="RefSeq" id="WP_321399023.1">
    <property type="nucleotide sequence ID" value="NZ_CP139487.1"/>
</dbReference>
<dbReference type="NCBIfam" id="TIGR00427">
    <property type="entry name" value="NAAT family transporter"/>
    <property type="match status" value="1"/>
</dbReference>
<accession>A0AAX4HTX9</accession>
<dbReference type="PANTHER" id="PTHR33508:SF1">
    <property type="entry name" value="UPF0056 MEMBRANE PROTEIN YHCE"/>
    <property type="match status" value="1"/>
</dbReference>
<evidence type="ECO:0000256" key="4">
    <source>
        <dbReference type="ARBA" id="ARBA00022692"/>
    </source>
</evidence>
<feature type="transmembrane region" description="Helical" evidence="7">
    <location>
        <begin position="73"/>
        <end position="90"/>
    </location>
</feature>
<evidence type="ECO:0000256" key="1">
    <source>
        <dbReference type="ARBA" id="ARBA00004651"/>
    </source>
</evidence>
<feature type="transmembrane region" description="Helical" evidence="7">
    <location>
        <begin position="130"/>
        <end position="150"/>
    </location>
</feature>
<sequence length="194" mass="20861">MENQFFKAFISLFVAIDALGALPFLVGLTKKLSEEDRKSLIYRATGSALLIGLIFIFGGRAIFNFLGITESDFRVAGGLLLLVFAIRDLLDSSSHQGAAAPTRVGIVPIAVPLMMGPAALTTLMVGTEQYGLIITILSLLINLAIVWVMFARAGWIVNKLGEDVSDAVTKIFSLLIAAIGVMLIRSGLIEMFNL</sequence>